<feature type="region of interest" description="Disordered" evidence="4">
    <location>
        <begin position="1"/>
        <end position="57"/>
    </location>
</feature>
<evidence type="ECO:0000256" key="4">
    <source>
        <dbReference type="SAM" id="MobiDB-lite"/>
    </source>
</evidence>
<keyword evidence="2" id="KW-0677">Repeat</keyword>
<keyword evidence="6" id="KW-1185">Reference proteome</keyword>
<dbReference type="AlphaFoldDB" id="A0AAV9A0W3"/>
<name>A0AAV9A0W3_ACOGR</name>
<feature type="compositionally biased region" description="Low complexity" evidence="4">
    <location>
        <begin position="13"/>
        <end position="36"/>
    </location>
</feature>
<feature type="repeat" description="PPR" evidence="3">
    <location>
        <begin position="447"/>
        <end position="481"/>
    </location>
</feature>
<comment type="similarity">
    <text evidence="1">Belongs to the PPR family. P subfamily.</text>
</comment>
<dbReference type="Gene3D" id="1.25.40.10">
    <property type="entry name" value="Tetratricopeptide repeat domain"/>
    <property type="match status" value="4"/>
</dbReference>
<comment type="caution">
    <text evidence="5">The sequence shown here is derived from an EMBL/GenBank/DDBJ whole genome shotgun (WGS) entry which is preliminary data.</text>
</comment>
<reference evidence="5" key="2">
    <citation type="submission" date="2023-06" db="EMBL/GenBank/DDBJ databases">
        <authorList>
            <person name="Ma L."/>
            <person name="Liu K.-W."/>
            <person name="Li Z."/>
            <person name="Hsiao Y.-Y."/>
            <person name="Qi Y."/>
            <person name="Fu T."/>
            <person name="Tang G."/>
            <person name="Zhang D."/>
            <person name="Sun W.-H."/>
            <person name="Liu D.-K."/>
            <person name="Li Y."/>
            <person name="Chen G.-Z."/>
            <person name="Liu X.-D."/>
            <person name="Liao X.-Y."/>
            <person name="Jiang Y.-T."/>
            <person name="Yu X."/>
            <person name="Hao Y."/>
            <person name="Huang J."/>
            <person name="Zhao X.-W."/>
            <person name="Ke S."/>
            <person name="Chen Y.-Y."/>
            <person name="Wu W.-L."/>
            <person name="Hsu J.-L."/>
            <person name="Lin Y.-F."/>
            <person name="Huang M.-D."/>
            <person name="Li C.-Y."/>
            <person name="Huang L."/>
            <person name="Wang Z.-W."/>
            <person name="Zhao X."/>
            <person name="Zhong W.-Y."/>
            <person name="Peng D.-H."/>
            <person name="Ahmad S."/>
            <person name="Lan S."/>
            <person name="Zhang J.-S."/>
            <person name="Tsai W.-C."/>
            <person name="Van De Peer Y."/>
            <person name="Liu Z.-J."/>
        </authorList>
    </citation>
    <scope>NUCLEOTIDE SEQUENCE</scope>
    <source>
        <strain evidence="5">SCP</strain>
        <tissue evidence="5">Leaves</tissue>
    </source>
</reference>
<feature type="repeat" description="PPR" evidence="3">
    <location>
        <begin position="412"/>
        <end position="446"/>
    </location>
</feature>
<dbReference type="InterPro" id="IPR011990">
    <property type="entry name" value="TPR-like_helical_dom_sf"/>
</dbReference>
<feature type="repeat" description="PPR" evidence="3">
    <location>
        <begin position="228"/>
        <end position="262"/>
    </location>
</feature>
<dbReference type="InterPro" id="IPR050872">
    <property type="entry name" value="PPR_P_subfamily"/>
</dbReference>
<dbReference type="Pfam" id="PF12854">
    <property type="entry name" value="PPR_1"/>
    <property type="match status" value="1"/>
</dbReference>
<dbReference type="Pfam" id="PF01535">
    <property type="entry name" value="PPR"/>
    <property type="match status" value="2"/>
</dbReference>
<dbReference type="Pfam" id="PF13041">
    <property type="entry name" value="PPR_2"/>
    <property type="match status" value="2"/>
</dbReference>
<evidence type="ECO:0000256" key="3">
    <source>
        <dbReference type="PROSITE-ProRule" id="PRU00708"/>
    </source>
</evidence>
<accession>A0AAV9A0W3</accession>
<gene>
    <name evidence="5" type="ORF">QJS04_geneDACA023653</name>
</gene>
<dbReference type="InterPro" id="IPR002885">
    <property type="entry name" value="PPR_rpt"/>
</dbReference>
<feature type="compositionally biased region" description="Pro residues" evidence="4">
    <location>
        <begin position="37"/>
        <end position="51"/>
    </location>
</feature>
<protein>
    <submittedName>
        <fullName evidence="5">Pentatricopeptide repeat-containing protein</fullName>
    </submittedName>
</protein>
<sequence length="530" mass="60404">MHNTNKSKMGRITTTPPRSPFTSPKPLLLSSSSPQTPTHPSPPSDPPPPSLPTLRPSPLADSLSRLLITHHNPFHASESPLQLLGLSLPTQTLTQTLLRLRHSSKIALAFFTWSRDHLRLPPDPDAYDLIVDSLGRVRQFDAAWTLIADMDRRGLPPSPRTFHVLIRRLVAAGMTRQAVRAFDDMETFIERPPTKAEFTRLLDTLCKYRHVRLAMELFNARRSVFEPDVKAYTVVIYGWCKIGRFDFAEKLFEEMLARGLEPSVVTYNVLLNGICRNSKLHPSSVFDRTVGRVDDVFVRMRDRGVQPDVTSYSIVLNLYSRAHKAELTLSKLNSMRDDGISPNVAMYTLVVKCLCSCGRLDEAEGLLEEMVVNGVRPMAVTHNCFFKAYGGRDDHESALKLYRMVRDGDGVDAHSYNVLVGLFLRLGCGDAVGEVWADMVEKGMGPDLDSYTVMVHGLCERRKWREACRFFVEMIERGFLPQKVTFETLYRGLIQSGLLRTWWRLKRRLEEESMTFGAEFEEYHLKPYRR</sequence>
<feature type="repeat" description="PPR" evidence="3">
    <location>
        <begin position="308"/>
        <end position="342"/>
    </location>
</feature>
<dbReference type="EMBL" id="JAUJYN010000045">
    <property type="protein sequence ID" value="KAK1257398.1"/>
    <property type="molecule type" value="Genomic_DNA"/>
</dbReference>
<organism evidence="5 6">
    <name type="scientific">Acorus gramineus</name>
    <name type="common">Dwarf sweet flag</name>
    <dbReference type="NCBI Taxonomy" id="55184"/>
    <lineage>
        <taxon>Eukaryota</taxon>
        <taxon>Viridiplantae</taxon>
        <taxon>Streptophyta</taxon>
        <taxon>Embryophyta</taxon>
        <taxon>Tracheophyta</taxon>
        <taxon>Spermatophyta</taxon>
        <taxon>Magnoliopsida</taxon>
        <taxon>Liliopsida</taxon>
        <taxon>Acoraceae</taxon>
        <taxon>Acorus</taxon>
    </lineage>
</organism>
<dbReference type="PROSITE" id="PS51375">
    <property type="entry name" value="PPR"/>
    <property type="match status" value="6"/>
</dbReference>
<dbReference type="PANTHER" id="PTHR46128">
    <property type="entry name" value="MITOCHONDRIAL GROUP I INTRON SPLICING FACTOR CCM1"/>
    <property type="match status" value="1"/>
</dbReference>
<evidence type="ECO:0000256" key="2">
    <source>
        <dbReference type="ARBA" id="ARBA00022737"/>
    </source>
</evidence>
<evidence type="ECO:0000313" key="5">
    <source>
        <dbReference type="EMBL" id="KAK1257398.1"/>
    </source>
</evidence>
<reference evidence="5" key="1">
    <citation type="journal article" date="2023" name="Nat. Commun.">
        <title>Diploid and tetraploid genomes of Acorus and the evolution of monocots.</title>
        <authorList>
            <person name="Ma L."/>
            <person name="Liu K.W."/>
            <person name="Li Z."/>
            <person name="Hsiao Y.Y."/>
            <person name="Qi Y."/>
            <person name="Fu T."/>
            <person name="Tang G.D."/>
            <person name="Zhang D."/>
            <person name="Sun W.H."/>
            <person name="Liu D.K."/>
            <person name="Li Y."/>
            <person name="Chen G.Z."/>
            <person name="Liu X.D."/>
            <person name="Liao X.Y."/>
            <person name="Jiang Y.T."/>
            <person name="Yu X."/>
            <person name="Hao Y."/>
            <person name="Huang J."/>
            <person name="Zhao X.W."/>
            <person name="Ke S."/>
            <person name="Chen Y.Y."/>
            <person name="Wu W.L."/>
            <person name="Hsu J.L."/>
            <person name="Lin Y.F."/>
            <person name="Huang M.D."/>
            <person name="Li C.Y."/>
            <person name="Huang L."/>
            <person name="Wang Z.W."/>
            <person name="Zhao X."/>
            <person name="Zhong W.Y."/>
            <person name="Peng D.H."/>
            <person name="Ahmad S."/>
            <person name="Lan S."/>
            <person name="Zhang J.S."/>
            <person name="Tsai W.C."/>
            <person name="Van de Peer Y."/>
            <person name="Liu Z.J."/>
        </authorList>
    </citation>
    <scope>NUCLEOTIDE SEQUENCE</scope>
    <source>
        <strain evidence="5">SCP</strain>
    </source>
</reference>
<proteinExistence type="inferred from homology"/>
<feature type="repeat" description="PPR" evidence="3">
    <location>
        <begin position="123"/>
        <end position="157"/>
    </location>
</feature>
<feature type="repeat" description="PPR" evidence="3">
    <location>
        <begin position="343"/>
        <end position="377"/>
    </location>
</feature>
<evidence type="ECO:0000313" key="6">
    <source>
        <dbReference type="Proteomes" id="UP001179952"/>
    </source>
</evidence>
<dbReference type="PANTHER" id="PTHR46128:SF157">
    <property type="entry name" value="PENTACOTRIPEPTIDE-REPEAT REGION OF PRORP DOMAIN-CONTAINING PROTEIN"/>
    <property type="match status" value="1"/>
</dbReference>
<evidence type="ECO:0000256" key="1">
    <source>
        <dbReference type="ARBA" id="ARBA00007626"/>
    </source>
</evidence>
<dbReference type="Proteomes" id="UP001179952">
    <property type="component" value="Unassembled WGS sequence"/>
</dbReference>
<dbReference type="NCBIfam" id="TIGR00756">
    <property type="entry name" value="PPR"/>
    <property type="match status" value="6"/>
</dbReference>
<dbReference type="SUPFAM" id="SSF48452">
    <property type="entry name" value="TPR-like"/>
    <property type="match status" value="1"/>
</dbReference>